<protein>
    <submittedName>
        <fullName evidence="2">Uncharacterized protein</fullName>
    </submittedName>
</protein>
<name>A0A7X1TPX7_9MICC</name>
<dbReference type="Proteomes" id="UP000326464">
    <property type="component" value="Unassembled WGS sequence"/>
</dbReference>
<feature type="compositionally biased region" description="Basic residues" evidence="1">
    <location>
        <begin position="69"/>
        <end position="82"/>
    </location>
</feature>
<evidence type="ECO:0000256" key="1">
    <source>
        <dbReference type="SAM" id="MobiDB-lite"/>
    </source>
</evidence>
<dbReference type="OrthoDB" id="4948319at2"/>
<dbReference type="RefSeq" id="WP_152816950.1">
    <property type="nucleotide sequence ID" value="NZ_VJXX01000006.1"/>
</dbReference>
<reference evidence="3" key="1">
    <citation type="submission" date="2019-07" db="EMBL/GenBank/DDBJ databases">
        <title>Arthrobacter KR32 sp. nov., isolated from mountain cheese made of cows milk.</title>
        <authorList>
            <person name="Flegler A."/>
        </authorList>
    </citation>
    <scope>NUCLEOTIDE SEQUENCE [LARGE SCALE GENOMIC DNA]</scope>
    <source>
        <strain evidence="3">KR32</strain>
    </source>
</reference>
<sequence length="120" mass="13535">MTDRKPTTNELLRELDNEIFAAQMKVALDLQLGRETAPIVKRLAAMKMPPIVELPPEPEEIQPVRTRPRRIMSTSRSRRFHARQINTGASHSVPHTDDSKWITPEAATTMASQRGAHSIT</sequence>
<accession>A0A7X1TPX7</accession>
<evidence type="ECO:0000313" key="2">
    <source>
        <dbReference type="EMBL" id="MPY12100.1"/>
    </source>
</evidence>
<comment type="caution">
    <text evidence="2">The sequence shown here is derived from an EMBL/GenBank/DDBJ whole genome shotgun (WGS) entry which is preliminary data.</text>
</comment>
<evidence type="ECO:0000313" key="3">
    <source>
        <dbReference type="Proteomes" id="UP000326464"/>
    </source>
</evidence>
<dbReference type="EMBL" id="VJXX01000006">
    <property type="protein sequence ID" value="MPY12100.1"/>
    <property type="molecule type" value="Genomic_DNA"/>
</dbReference>
<keyword evidence="3" id="KW-1185">Reference proteome</keyword>
<proteinExistence type="predicted"/>
<gene>
    <name evidence="2" type="ORF">FNH21_15500</name>
</gene>
<feature type="region of interest" description="Disordered" evidence="1">
    <location>
        <begin position="69"/>
        <end position="100"/>
    </location>
</feature>
<dbReference type="AlphaFoldDB" id="A0A7X1TPX7"/>
<organism evidence="2 3">
    <name type="scientific">Arthrobacter bussei</name>
    <dbReference type="NCBI Taxonomy" id="2594179"/>
    <lineage>
        <taxon>Bacteria</taxon>
        <taxon>Bacillati</taxon>
        <taxon>Actinomycetota</taxon>
        <taxon>Actinomycetes</taxon>
        <taxon>Micrococcales</taxon>
        <taxon>Micrococcaceae</taxon>
        <taxon>Arthrobacter</taxon>
    </lineage>
</organism>